<dbReference type="EMBL" id="OBQC01000018">
    <property type="protein sequence ID" value="SOC43967.1"/>
    <property type="molecule type" value="Genomic_DNA"/>
</dbReference>
<organism evidence="2 3">
    <name type="scientific">Ureibacillus acetophenoni</name>
    <dbReference type="NCBI Taxonomy" id="614649"/>
    <lineage>
        <taxon>Bacteria</taxon>
        <taxon>Bacillati</taxon>
        <taxon>Bacillota</taxon>
        <taxon>Bacilli</taxon>
        <taxon>Bacillales</taxon>
        <taxon>Caryophanaceae</taxon>
        <taxon>Ureibacillus</taxon>
    </lineage>
</organism>
<feature type="transmembrane region" description="Helical" evidence="1">
    <location>
        <begin position="6"/>
        <end position="26"/>
    </location>
</feature>
<keyword evidence="1" id="KW-1133">Transmembrane helix</keyword>
<dbReference type="AlphaFoldDB" id="A0A285UQJ7"/>
<sequence>MGLYISTVAGFFVVLMISLAMFINYLRMGLNSHSSVEIDPKPTEKY</sequence>
<evidence type="ECO:0000313" key="3">
    <source>
        <dbReference type="Proteomes" id="UP000219252"/>
    </source>
</evidence>
<reference evidence="3" key="1">
    <citation type="submission" date="2017-08" db="EMBL/GenBank/DDBJ databases">
        <authorList>
            <person name="Varghese N."/>
            <person name="Submissions S."/>
        </authorList>
    </citation>
    <scope>NUCLEOTIDE SEQUENCE [LARGE SCALE GENOMIC DNA]</scope>
    <source>
        <strain evidence="3">JC23</strain>
    </source>
</reference>
<keyword evidence="1" id="KW-0812">Transmembrane</keyword>
<dbReference type="Proteomes" id="UP000219252">
    <property type="component" value="Unassembled WGS sequence"/>
</dbReference>
<dbReference type="RefSeq" id="WP_170949551.1">
    <property type="nucleotide sequence ID" value="NZ_OBQC01000018.1"/>
</dbReference>
<keyword evidence="1" id="KW-0472">Membrane</keyword>
<gene>
    <name evidence="2" type="ORF">SAMN05877842_11825</name>
</gene>
<evidence type="ECO:0000256" key="1">
    <source>
        <dbReference type="SAM" id="Phobius"/>
    </source>
</evidence>
<protein>
    <submittedName>
        <fullName evidence="2">Uncharacterized protein</fullName>
    </submittedName>
</protein>
<accession>A0A285UQJ7</accession>
<keyword evidence="3" id="KW-1185">Reference proteome</keyword>
<name>A0A285UQJ7_9BACL</name>
<proteinExistence type="predicted"/>
<evidence type="ECO:0000313" key="2">
    <source>
        <dbReference type="EMBL" id="SOC43967.1"/>
    </source>
</evidence>